<reference evidence="8 9" key="1">
    <citation type="submission" date="2011-10" db="EMBL/GenBank/DDBJ databases">
        <authorList>
            <person name="Genoscope - CEA"/>
        </authorList>
    </citation>
    <scope>NUCLEOTIDE SEQUENCE [LARGE SCALE GENOMIC DNA]</scope>
    <source>
        <strain evidence="8 9">RCC 1105</strain>
    </source>
</reference>
<evidence type="ECO:0000256" key="3">
    <source>
        <dbReference type="ARBA" id="ARBA00022771"/>
    </source>
</evidence>
<dbReference type="GO" id="GO:0008270">
    <property type="term" value="F:zinc ion binding"/>
    <property type="evidence" value="ECO:0007669"/>
    <property type="project" value="UniProtKB-KW"/>
</dbReference>
<keyword evidence="3 5" id="KW-0863">Zinc-finger</keyword>
<feature type="region of interest" description="Disordered" evidence="6">
    <location>
        <begin position="51"/>
        <end position="98"/>
    </location>
</feature>
<dbReference type="GeneID" id="19012588"/>
<feature type="compositionally biased region" description="Low complexity" evidence="6">
    <location>
        <begin position="1189"/>
        <end position="1203"/>
    </location>
</feature>
<dbReference type="PANTHER" id="PTHR45915">
    <property type="entry name" value="TRANSCRIPTION INTERMEDIARY FACTOR"/>
    <property type="match status" value="1"/>
</dbReference>
<feature type="region of interest" description="Disordered" evidence="6">
    <location>
        <begin position="1054"/>
        <end position="1073"/>
    </location>
</feature>
<evidence type="ECO:0000256" key="2">
    <source>
        <dbReference type="ARBA" id="ARBA00022723"/>
    </source>
</evidence>
<sequence length="1938" mass="217474">MTSRKFSLALQRMLKKRLTFLLREIALEGRDGCTLPKAFELLDTSLERRRKLREDGESNERDEDDTDDEDDEDVDVFDDLDEETGDEEKEEHIDDEEKKKKRKVEKLKRLVFQRLVSRSSLAKTSDFDTLESMEMRPPDVYFMVKLPEKCKVNTTEQEALVEIDAAEKFIVRESFDFRKSRRGGGDGANSNIKNSENKASNKSSKKKSKNQLQGCDGDKVDGCLITFEECMDAEIANPITLVASLHAREAVLSLTDARSWEQVLSPFARRILEFVAKRRQHGATTAEMSAHLNMKSSKIDPHARQLEGLRISLRRKVFRQESKTTESGMWLPEFVPRKATALSHTMKKKYADRLFNILEEAGKAHAVPIDDIKPEMAKALNSLIYDMNPRRSQKLFGELRNELVEKKCILLGVVNVEDEKTGRTVVKEALQLIERPQEYTYKATASMAQVIDGADKNAPLLLPSSEKEKENELLLAKADKNKTITPWIKDDVEYEPSQYTMWTGNGSRELVLEETYESQLLERLAKSSSGATVKALGIEFDIACKPLQRKLEKLELSDKLLDRTTVRAGSNVNVYYKLKESIARKRGIAMAREGENFGPNGDGEITNTQLMANKPLDRNEVRFQYVKEHILEKGFAFQSRLGTWLAKKEGHGLARVDVIQIKQIVETLLQKEKFSHFVVRGLSGKEDTLLCSPEFFNSIDHKNLTDEFITNMLYHGEQLRLAKRKKLESSGMELPQLQAFEKEVPTTATATTTGARKSVKNTSKMGSEILLLANGNEVTSDDTKRLTPPPPPRISTLSVSTPKNPVDVPFERLRYENALRFGIFRSHVLRCRALHLHLIQNATNGCISAHELRKNIPVKLHFQLAPPPNGLSATQLAKLYVAVVEDVKFSDLDKTLAKAAYDSDAIGDVLKGLKNMGLWTYGTTPSAPTPLPSRKRKAPIQEDIDCKEEENGIGVSLQLAAVGTYVKSEADGGKNKIEMNLTTIESCNAYWNALEKTFAGVKVDVDLCSNGNNTIAMTQKKSWDLSMIIQNSKEALLLAIRFEDLWKRWVQSSMDEPHPNHAQRRYPTRDELSKPENTSLRVDLAAAQRKVGLKPVTALKETPILAFVQKQIVSDRKECTGLTEKRIDDLWKVYGESVQKTLLGGHATFGVDGGKTLGVKSTDSGVITENELQQIALIARQKSKRESSKNQNIQRNNNKSKNNADGSDSDEGKDNGDDMIGGPLLHDLDDDEDDDIDEDEDNNANLSSRLRFRAPKMIFDIDSDTFLLTTVIQYMIISGPGDIDPSLNLGARSATFGNVALVFQAMRESWVDRYRNATELAIMKRWRIICKHASPTEEAGGIIRSAYNYAKLEYESGKESRRKRDESLLDGLLSVKSTEESDEPIGIQEQIERVTDSIQGRERAPEGKNWEMSGEWTLDIQQRVAVMARQILLNNSFESRKNIIAPENRNGDRVNAAEKNDYGKMEVGTTITATNNNDNNNNMDVEKDHIDDGDDDFDGTAAGVDDDDNDEKEVGEKVEGRNAEKEMEKDYEKKATAAVKVDPTKEGEEAPDSEKPSVNLDPSEWLVLDEVKCEMCQGGDREDEVLLCDGCDCGFHIFCLKPPLKKIPDGDWFCEKCKAALEPVDDDDAELRKIIEKERAGMRDNLDWLEASRRATTSRRKTAGVPARVSALPPAYRENGENMGLAMGGKRKFTKKFTQIRFNEERRARNDSVGEPIIEIRKRAIEIFNDMFAEKSSEGEETANANGVTHEILPVHAINAASMLAYVSGMITNNIDMVSLAELDEVSNPSDAKWAFKVLAKNSKECSSFGFKTSGEKIQRSFQLIAEDCGNNADDDDAMNICESDPNIEREITRYVSARLNASESDIVEFIGDDASSAKRALKALTARGELLLRTVQAHRSSVPSIFGKVKESNDTANTNAKTEKFYCVPIENQRVVL</sequence>
<evidence type="ECO:0000256" key="6">
    <source>
        <dbReference type="SAM" id="MobiDB-lite"/>
    </source>
</evidence>
<dbReference type="PANTHER" id="PTHR45915:SF2">
    <property type="entry name" value="TOUTATIS, ISOFORM E"/>
    <property type="match status" value="1"/>
</dbReference>
<dbReference type="SUPFAM" id="SSF57903">
    <property type="entry name" value="FYVE/PHD zinc finger"/>
    <property type="match status" value="1"/>
</dbReference>
<dbReference type="SMART" id="SM00249">
    <property type="entry name" value="PHD"/>
    <property type="match status" value="1"/>
</dbReference>
<feature type="compositionally biased region" description="Acidic residues" evidence="6">
    <location>
        <begin position="60"/>
        <end position="89"/>
    </location>
</feature>
<dbReference type="Gene3D" id="3.30.40.10">
    <property type="entry name" value="Zinc/RING finger domain, C3HC4 (zinc finger)"/>
    <property type="match status" value="1"/>
</dbReference>
<dbReference type="STRING" id="41875.K8ELP5"/>
<dbReference type="InterPro" id="IPR001965">
    <property type="entry name" value="Znf_PHD"/>
</dbReference>
<dbReference type="InterPro" id="IPR019787">
    <property type="entry name" value="Znf_PHD-finger"/>
</dbReference>
<dbReference type="PROSITE" id="PS50016">
    <property type="entry name" value="ZF_PHD_2"/>
    <property type="match status" value="1"/>
</dbReference>
<dbReference type="InterPro" id="IPR011011">
    <property type="entry name" value="Znf_FYVE_PHD"/>
</dbReference>
<keyword evidence="2" id="KW-0479">Metal-binding</keyword>
<feature type="domain" description="PHD-type" evidence="7">
    <location>
        <begin position="1570"/>
        <end position="1620"/>
    </location>
</feature>
<name>K8ELP5_9CHLO</name>
<dbReference type="GO" id="GO:0000785">
    <property type="term" value="C:chromatin"/>
    <property type="evidence" value="ECO:0007669"/>
    <property type="project" value="TreeGrafter"/>
</dbReference>
<dbReference type="RefSeq" id="XP_007509774.1">
    <property type="nucleotide sequence ID" value="XM_007509712.1"/>
</dbReference>
<feature type="compositionally biased region" description="Acidic residues" evidence="6">
    <location>
        <begin position="1491"/>
        <end position="1511"/>
    </location>
</feature>
<dbReference type="OrthoDB" id="515259at2759"/>
<dbReference type="InterPro" id="IPR019786">
    <property type="entry name" value="Zinc_finger_PHD-type_CS"/>
</dbReference>
<protein>
    <submittedName>
        <fullName evidence="8">Unnamed protein product</fullName>
    </submittedName>
</protein>
<dbReference type="PROSITE" id="PS01359">
    <property type="entry name" value="ZF_PHD_1"/>
    <property type="match status" value="1"/>
</dbReference>
<accession>K8ELP5</accession>
<gene>
    <name evidence="8" type="ordered locus">Bathy12g03590</name>
</gene>
<evidence type="ECO:0000256" key="1">
    <source>
        <dbReference type="ARBA" id="ARBA00004123"/>
    </source>
</evidence>
<dbReference type="eggNOG" id="KOG0825">
    <property type="taxonomic scope" value="Eukaryota"/>
</dbReference>
<feature type="compositionally biased region" description="Basic and acidic residues" evidence="6">
    <location>
        <begin position="1542"/>
        <end position="1555"/>
    </location>
</feature>
<dbReference type="EMBL" id="FO082267">
    <property type="protein sequence ID" value="CCO18889.1"/>
    <property type="molecule type" value="Genomic_DNA"/>
</dbReference>
<feature type="region of interest" description="Disordered" evidence="6">
    <location>
        <begin position="1180"/>
        <end position="1242"/>
    </location>
</feature>
<evidence type="ECO:0000256" key="4">
    <source>
        <dbReference type="ARBA" id="ARBA00022833"/>
    </source>
</evidence>
<dbReference type="GO" id="GO:0005634">
    <property type="term" value="C:nucleus"/>
    <property type="evidence" value="ECO:0007669"/>
    <property type="project" value="UniProtKB-SubCell"/>
</dbReference>
<dbReference type="KEGG" id="bpg:Bathy12g03590"/>
<evidence type="ECO:0000313" key="8">
    <source>
        <dbReference type="EMBL" id="CCO18889.1"/>
    </source>
</evidence>
<keyword evidence="4" id="KW-0862">Zinc</keyword>
<evidence type="ECO:0000259" key="7">
    <source>
        <dbReference type="PROSITE" id="PS50016"/>
    </source>
</evidence>
<feature type="compositionally biased region" description="Acidic residues" evidence="6">
    <location>
        <begin position="1228"/>
        <end position="1242"/>
    </location>
</feature>
<feature type="region of interest" description="Disordered" evidence="6">
    <location>
        <begin position="180"/>
        <end position="213"/>
    </location>
</feature>
<feature type="compositionally biased region" description="Low complexity" evidence="6">
    <location>
        <begin position="189"/>
        <end position="202"/>
    </location>
</feature>
<dbReference type="InterPro" id="IPR013083">
    <property type="entry name" value="Znf_RING/FYVE/PHD"/>
</dbReference>
<dbReference type="CDD" id="cd15545">
    <property type="entry name" value="PHD_BAZ2A_like"/>
    <property type="match status" value="1"/>
</dbReference>
<dbReference type="Proteomes" id="UP000198341">
    <property type="component" value="Chromosome 12"/>
</dbReference>
<comment type="subcellular location">
    <subcellularLocation>
        <location evidence="1">Nucleus</location>
    </subcellularLocation>
</comment>
<keyword evidence="9" id="KW-1185">Reference proteome</keyword>
<feature type="region of interest" description="Disordered" evidence="6">
    <location>
        <begin position="778"/>
        <end position="800"/>
    </location>
</feature>
<evidence type="ECO:0000313" key="9">
    <source>
        <dbReference type="Proteomes" id="UP000198341"/>
    </source>
</evidence>
<feature type="compositionally biased region" description="Basic and acidic residues" evidence="6">
    <location>
        <begin position="1512"/>
        <end position="1535"/>
    </location>
</feature>
<evidence type="ECO:0000256" key="5">
    <source>
        <dbReference type="PROSITE-ProRule" id="PRU00146"/>
    </source>
</evidence>
<dbReference type="Pfam" id="PF00628">
    <property type="entry name" value="PHD"/>
    <property type="match status" value="1"/>
</dbReference>
<feature type="region of interest" description="Disordered" evidence="6">
    <location>
        <begin position="1471"/>
        <end position="1560"/>
    </location>
</feature>
<proteinExistence type="predicted"/>
<organism evidence="8 9">
    <name type="scientific">Bathycoccus prasinos</name>
    <dbReference type="NCBI Taxonomy" id="41875"/>
    <lineage>
        <taxon>Eukaryota</taxon>
        <taxon>Viridiplantae</taxon>
        <taxon>Chlorophyta</taxon>
        <taxon>Mamiellophyceae</taxon>
        <taxon>Mamiellales</taxon>
        <taxon>Bathycoccaceae</taxon>
        <taxon>Bathycoccus</taxon>
    </lineage>
</organism>